<protein>
    <submittedName>
        <fullName evidence="1">Uncharacterized protein</fullName>
    </submittedName>
</protein>
<dbReference type="AlphaFoldDB" id="A0A9X7AS08"/>
<evidence type="ECO:0000313" key="1">
    <source>
        <dbReference type="EMBL" id="PFT50761.1"/>
    </source>
</evidence>
<organism evidence="1 2">
    <name type="scientific">Bacillus thuringiensis</name>
    <dbReference type="NCBI Taxonomy" id="1428"/>
    <lineage>
        <taxon>Bacteria</taxon>
        <taxon>Bacillati</taxon>
        <taxon>Bacillota</taxon>
        <taxon>Bacilli</taxon>
        <taxon>Bacillales</taxon>
        <taxon>Bacillaceae</taxon>
        <taxon>Bacillus</taxon>
        <taxon>Bacillus cereus group</taxon>
    </lineage>
</organism>
<accession>A0A9X7AS08</accession>
<gene>
    <name evidence="1" type="ORF">COK72_01800</name>
</gene>
<dbReference type="Proteomes" id="UP000226106">
    <property type="component" value="Unassembled WGS sequence"/>
</dbReference>
<reference evidence="1 2" key="1">
    <citation type="submission" date="2017-09" db="EMBL/GenBank/DDBJ databases">
        <title>Large-scale bioinformatics analysis of Bacillus genomes uncovers conserved roles of natural products in bacterial physiology.</title>
        <authorList>
            <consortium name="Agbiome Team Llc"/>
            <person name="Bleich R.M."/>
            <person name="Grubbs K.J."/>
            <person name="Santa Maria K.C."/>
            <person name="Allen S.E."/>
            <person name="Farag S."/>
            <person name="Shank E.A."/>
            <person name="Bowers A."/>
        </authorList>
    </citation>
    <scope>NUCLEOTIDE SEQUENCE [LARGE SCALE GENOMIC DNA]</scope>
    <source>
        <strain evidence="1 2">AFS065400</strain>
    </source>
</reference>
<evidence type="ECO:0000313" key="2">
    <source>
        <dbReference type="Proteomes" id="UP000226106"/>
    </source>
</evidence>
<sequence length="148" mass="17133">MKTSIETIDSSLLFDCEMMMIATGKSFSQLEKQYKSDISAHEQYLERNIDTDGNKLSQELRETYVEAIESFNIALKTVQKYIAFLNGEIDVAISENERCKGINYQRIPFSYHQAQIKEIITLNLSDSVKVIKKHFPSEYNKYKSLLKS</sequence>
<dbReference type="EMBL" id="NVCO01000007">
    <property type="protein sequence ID" value="PFT50761.1"/>
    <property type="molecule type" value="Genomic_DNA"/>
</dbReference>
<name>A0A9X7AS08_BACTU</name>
<dbReference type="RefSeq" id="WP_098640093.1">
    <property type="nucleotide sequence ID" value="NZ_NVCO01000007.1"/>
</dbReference>
<proteinExistence type="predicted"/>
<comment type="caution">
    <text evidence="1">The sequence shown here is derived from an EMBL/GenBank/DDBJ whole genome shotgun (WGS) entry which is preliminary data.</text>
</comment>